<comment type="caution">
    <text evidence="1">The sequence shown here is derived from an EMBL/GenBank/DDBJ whole genome shotgun (WGS) entry which is preliminary data.</text>
</comment>
<keyword evidence="2" id="KW-1185">Reference proteome</keyword>
<sequence length="357" mass="41496">MVETKNKNGFKWITCENLGEVVEEFKKFRNSQSKRGKYEDYFFLSALRHKVIEVEGGVIPDEKISSVEVYQKDGAQKEGISKNFSWVLFFAGEEYNQELTQQEIPEKNIIDFAQAGQEKGDKELEHSLLPIFDHQQNTKLFGEEIDLSNYTLIATSSTRDMGQLSLPLVSRLECVNVDTVQPKKFFLDKYFENDKCLVSIQKENRRLHSENFLSYLRQLLAQTDHNLREINEIYFTSTPSGQTGLRVSLTFLATFQVLNPQVKFYHIDTLLLQAGTKNCLSLLTIDSNGNKCHIAVYQNKKCLLANQVIQRVELTKIREKFSDFRIFQDFQGVDFLTNFQKLKSNFLRLKKIEEIDY</sequence>
<protein>
    <submittedName>
        <fullName evidence="1">2056_t:CDS:1</fullName>
    </submittedName>
</protein>
<proteinExistence type="predicted"/>
<dbReference type="EMBL" id="CAJVPW010000020">
    <property type="protein sequence ID" value="CAG8439588.1"/>
    <property type="molecule type" value="Genomic_DNA"/>
</dbReference>
<dbReference type="Proteomes" id="UP000789366">
    <property type="component" value="Unassembled WGS sequence"/>
</dbReference>
<evidence type="ECO:0000313" key="2">
    <source>
        <dbReference type="Proteomes" id="UP000789366"/>
    </source>
</evidence>
<evidence type="ECO:0000313" key="1">
    <source>
        <dbReference type="EMBL" id="CAG8439588.1"/>
    </source>
</evidence>
<accession>A0ACA9JW63</accession>
<gene>
    <name evidence="1" type="ORF">SPELUC_LOCUS66</name>
</gene>
<reference evidence="1" key="1">
    <citation type="submission" date="2021-06" db="EMBL/GenBank/DDBJ databases">
        <authorList>
            <person name="Kallberg Y."/>
            <person name="Tangrot J."/>
            <person name="Rosling A."/>
        </authorList>
    </citation>
    <scope>NUCLEOTIDE SEQUENCE</scope>
    <source>
        <strain evidence="1">28 12/20/2015</strain>
    </source>
</reference>
<name>A0ACA9JW63_9GLOM</name>
<organism evidence="1 2">
    <name type="scientific">Cetraspora pellucida</name>
    <dbReference type="NCBI Taxonomy" id="1433469"/>
    <lineage>
        <taxon>Eukaryota</taxon>
        <taxon>Fungi</taxon>
        <taxon>Fungi incertae sedis</taxon>
        <taxon>Mucoromycota</taxon>
        <taxon>Glomeromycotina</taxon>
        <taxon>Glomeromycetes</taxon>
        <taxon>Diversisporales</taxon>
        <taxon>Gigasporaceae</taxon>
        <taxon>Cetraspora</taxon>
    </lineage>
</organism>